<dbReference type="PROSITE" id="PS50048">
    <property type="entry name" value="ZN2_CY6_FUNGAL_2"/>
    <property type="match status" value="1"/>
</dbReference>
<dbReference type="GO" id="GO:0005634">
    <property type="term" value="C:nucleus"/>
    <property type="evidence" value="ECO:0007669"/>
    <property type="project" value="UniProtKB-SubCell"/>
</dbReference>
<dbReference type="GO" id="GO:0008270">
    <property type="term" value="F:zinc ion binding"/>
    <property type="evidence" value="ECO:0007669"/>
    <property type="project" value="InterPro"/>
</dbReference>
<dbReference type="Pfam" id="PF04082">
    <property type="entry name" value="Fungal_trans"/>
    <property type="match status" value="1"/>
</dbReference>
<organism evidence="7 8">
    <name type="scientific">Bionectria ochroleuca</name>
    <name type="common">Gliocladium roseum</name>
    <dbReference type="NCBI Taxonomy" id="29856"/>
    <lineage>
        <taxon>Eukaryota</taxon>
        <taxon>Fungi</taxon>
        <taxon>Dikarya</taxon>
        <taxon>Ascomycota</taxon>
        <taxon>Pezizomycotina</taxon>
        <taxon>Sordariomycetes</taxon>
        <taxon>Hypocreomycetidae</taxon>
        <taxon>Hypocreales</taxon>
        <taxon>Bionectriaceae</taxon>
        <taxon>Clonostachys</taxon>
    </lineage>
</organism>
<comment type="caution">
    <text evidence="7">The sequence shown here is derived from an EMBL/GenBank/DDBJ whole genome shotgun (WGS) entry which is preliminary data.</text>
</comment>
<evidence type="ECO:0000256" key="4">
    <source>
        <dbReference type="ARBA" id="ARBA00023242"/>
    </source>
</evidence>
<sequence length="786" mass="88145">MSATTQVDPQASWGTSAKASAGEGGGPNKRRRVALACSNCRHRKTRCDGSRPKCSLCSELGCECLYEQAGVATSLTMGRSYLERLENRLKDIECTLQEVQRGQKSVSVPTDALSSTTGDRGRDEQVPGQGEEADGEEDGTINQGTSDHLIYPSNGGIGEIDSAEDSIDGMGAIKFTDEEDWGYFGSFLVPGCLRGFETPSGKEIYANEDVHKVHHLTLLSSATSLWAWPALATGAAERRQYRARGGVNIYALPSEARTWSLIREYFQKTGQLLPFIHEEWFCATYFEMKRSNFTMARRTWLGLLNIIMAMAATLFVESNVSAEERIEESDVYYQRANGLCDKESRRNISVELVQYLLILGQYLQGTQKSVQAWTVHGLAITTAFQLGLHSPKTNKQFPPLKSEIRKRVWFGCILLDRMTFGRPSMIPEGYLRLELPAATLQVMGQTPQSTPAPQMDAMFFTATITLYNLMYKIIDSCYGQNLGLEEFRTDSDLVTLILKGEEQLDEWRSSLGPLQMSVYNTPLSPHDLENMDVENKLMERFIIVLSVRYHNLQILLHRPLLEKFLDECGRVTPSNNSKFNMDRRMLQHMGISSIETCITSAMVVISMIHTVIMSSGWRRDLLGAWNYSLFYNMLTLCLLEPFTGTTANSCQAFNAGLVIFAATQVAHDDCKSDTERFSRWKFVEKALPYFNMAIEALQNLDRGNRVVERYVSYLSQLSLAPLSPALASNGDSYHDTGESLPNESASHGASVRLPNSFMAPRQMPMEIDLSEFMLDTDLDFLIGKWM</sequence>
<dbReference type="GO" id="GO:0003677">
    <property type="term" value="F:DNA binding"/>
    <property type="evidence" value="ECO:0007669"/>
    <property type="project" value="UniProtKB-KW"/>
</dbReference>
<evidence type="ECO:0000256" key="1">
    <source>
        <dbReference type="ARBA" id="ARBA00004123"/>
    </source>
</evidence>
<feature type="domain" description="Zn(2)-C6 fungal-type" evidence="6">
    <location>
        <begin position="36"/>
        <end position="66"/>
    </location>
</feature>
<evidence type="ECO:0000259" key="6">
    <source>
        <dbReference type="PROSITE" id="PS50048"/>
    </source>
</evidence>
<reference evidence="7" key="1">
    <citation type="submission" date="2020-10" db="EMBL/GenBank/DDBJ databases">
        <title>High-Quality Genome Resource of Clonostachys rosea strain S41 by Oxford Nanopore Long-Read Sequencing.</title>
        <authorList>
            <person name="Wang H."/>
        </authorList>
    </citation>
    <scope>NUCLEOTIDE SEQUENCE</scope>
    <source>
        <strain evidence="7">S41</strain>
    </source>
</reference>
<feature type="compositionally biased region" description="Polar residues" evidence="5">
    <location>
        <begin position="1"/>
        <end position="18"/>
    </location>
</feature>
<feature type="compositionally biased region" description="Polar residues" evidence="5">
    <location>
        <begin position="100"/>
        <end position="118"/>
    </location>
</feature>
<dbReference type="PROSITE" id="PS00463">
    <property type="entry name" value="ZN2_CY6_FUNGAL_1"/>
    <property type="match status" value="1"/>
</dbReference>
<dbReference type="InterPro" id="IPR036864">
    <property type="entry name" value="Zn2-C6_fun-type_DNA-bd_sf"/>
</dbReference>
<dbReference type="InterPro" id="IPR007219">
    <property type="entry name" value="XnlR_reg_dom"/>
</dbReference>
<gene>
    <name evidence="7" type="ORF">IM811_005662</name>
</gene>
<keyword evidence="3" id="KW-0238">DNA-binding</keyword>
<dbReference type="CDD" id="cd00067">
    <property type="entry name" value="GAL4"/>
    <property type="match status" value="1"/>
</dbReference>
<evidence type="ECO:0000313" key="7">
    <source>
        <dbReference type="EMBL" id="KAF9744082.1"/>
    </source>
</evidence>
<dbReference type="SMART" id="SM00066">
    <property type="entry name" value="GAL4"/>
    <property type="match status" value="1"/>
</dbReference>
<dbReference type="PANTHER" id="PTHR46910:SF3">
    <property type="entry name" value="HALOTOLERANCE PROTEIN 9-RELATED"/>
    <property type="match status" value="1"/>
</dbReference>
<keyword evidence="2" id="KW-0479">Metal-binding</keyword>
<protein>
    <recommendedName>
        <fullName evidence="6">Zn(2)-C6 fungal-type domain-containing protein</fullName>
    </recommendedName>
</protein>
<proteinExistence type="predicted"/>
<evidence type="ECO:0000313" key="8">
    <source>
        <dbReference type="Proteomes" id="UP000616885"/>
    </source>
</evidence>
<dbReference type="Proteomes" id="UP000616885">
    <property type="component" value="Unassembled WGS sequence"/>
</dbReference>
<dbReference type="GO" id="GO:0006351">
    <property type="term" value="P:DNA-templated transcription"/>
    <property type="evidence" value="ECO:0007669"/>
    <property type="project" value="InterPro"/>
</dbReference>
<dbReference type="Pfam" id="PF00172">
    <property type="entry name" value="Zn_clus"/>
    <property type="match status" value="1"/>
</dbReference>
<feature type="region of interest" description="Disordered" evidence="5">
    <location>
        <begin position="1"/>
        <end position="29"/>
    </location>
</feature>
<dbReference type="SMART" id="SM00906">
    <property type="entry name" value="Fungal_trans"/>
    <property type="match status" value="1"/>
</dbReference>
<dbReference type="CDD" id="cd12148">
    <property type="entry name" value="fungal_TF_MHR"/>
    <property type="match status" value="1"/>
</dbReference>
<evidence type="ECO:0000256" key="2">
    <source>
        <dbReference type="ARBA" id="ARBA00022723"/>
    </source>
</evidence>
<accession>A0A8H7MYI6</accession>
<name>A0A8H7MYI6_BIOOC</name>
<dbReference type="SUPFAM" id="SSF57701">
    <property type="entry name" value="Zn2/Cys6 DNA-binding domain"/>
    <property type="match status" value="1"/>
</dbReference>
<feature type="region of interest" description="Disordered" evidence="5">
    <location>
        <begin position="100"/>
        <end position="148"/>
    </location>
</feature>
<dbReference type="EMBL" id="JADCTT010000015">
    <property type="protein sequence ID" value="KAF9744082.1"/>
    <property type="molecule type" value="Genomic_DNA"/>
</dbReference>
<evidence type="ECO:0000256" key="3">
    <source>
        <dbReference type="ARBA" id="ARBA00023125"/>
    </source>
</evidence>
<dbReference type="PANTHER" id="PTHR46910">
    <property type="entry name" value="TRANSCRIPTION FACTOR PDR1"/>
    <property type="match status" value="1"/>
</dbReference>
<dbReference type="InterPro" id="IPR050987">
    <property type="entry name" value="AtrR-like"/>
</dbReference>
<dbReference type="AlphaFoldDB" id="A0A8H7MYI6"/>
<evidence type="ECO:0000256" key="5">
    <source>
        <dbReference type="SAM" id="MobiDB-lite"/>
    </source>
</evidence>
<comment type="subcellular location">
    <subcellularLocation>
        <location evidence="1">Nucleus</location>
    </subcellularLocation>
</comment>
<keyword evidence="4" id="KW-0539">Nucleus</keyword>
<dbReference type="Gene3D" id="4.10.240.10">
    <property type="entry name" value="Zn(2)-C6 fungal-type DNA-binding domain"/>
    <property type="match status" value="1"/>
</dbReference>
<dbReference type="InterPro" id="IPR001138">
    <property type="entry name" value="Zn2Cys6_DnaBD"/>
</dbReference>
<dbReference type="GO" id="GO:0000981">
    <property type="term" value="F:DNA-binding transcription factor activity, RNA polymerase II-specific"/>
    <property type="evidence" value="ECO:0007669"/>
    <property type="project" value="InterPro"/>
</dbReference>